<evidence type="ECO:0000259" key="2">
    <source>
        <dbReference type="Pfam" id="PF14129"/>
    </source>
</evidence>
<feature type="domain" description="DUF4296" evidence="2">
    <location>
        <begin position="23"/>
        <end position="101"/>
    </location>
</feature>
<evidence type="ECO:0000313" key="3">
    <source>
        <dbReference type="EMBL" id="NGP88190.1"/>
    </source>
</evidence>
<name>A0A6M1THR3_9BACT</name>
<dbReference type="EMBL" id="JAALLS010000008">
    <property type="protein sequence ID" value="NGP88190.1"/>
    <property type="molecule type" value="Genomic_DNA"/>
</dbReference>
<protein>
    <submittedName>
        <fullName evidence="3">DUF4296 domain-containing protein</fullName>
    </submittedName>
</protein>
<comment type="caution">
    <text evidence="3">The sequence shown here is derived from an EMBL/GenBank/DDBJ whole genome shotgun (WGS) entry which is preliminary data.</text>
</comment>
<reference evidence="3 4" key="1">
    <citation type="submission" date="2020-02" db="EMBL/GenBank/DDBJ databases">
        <title>Aliifodinibius halophilus 2W32, complete genome.</title>
        <authorList>
            <person name="Li Y."/>
            <person name="Wu S."/>
        </authorList>
    </citation>
    <scope>NUCLEOTIDE SEQUENCE [LARGE SCALE GENOMIC DNA]</scope>
    <source>
        <strain evidence="3 4">2W32</strain>
    </source>
</reference>
<dbReference type="Proteomes" id="UP000479132">
    <property type="component" value="Unassembled WGS sequence"/>
</dbReference>
<dbReference type="PROSITE" id="PS51257">
    <property type="entry name" value="PROKAR_LIPOPROTEIN"/>
    <property type="match status" value="1"/>
</dbReference>
<dbReference type="Pfam" id="PF14129">
    <property type="entry name" value="DUF4296"/>
    <property type="match status" value="1"/>
</dbReference>
<proteinExistence type="predicted"/>
<sequence>MFKNIFLLLLLLSFVGCNDEEKPENLIPEEKYTPMLVEMQLLKSYSENSKVDTTTVDSLTSEVFKKYEVTQNQFHKSHTYYQQFPAEQKKRVEQAIEKLKMELVTKNDSTSTPSPDEKPAPTKQ</sequence>
<feature type="region of interest" description="Disordered" evidence="1">
    <location>
        <begin position="102"/>
        <end position="124"/>
    </location>
</feature>
<dbReference type="AlphaFoldDB" id="A0A6M1THR3"/>
<dbReference type="RefSeq" id="WP_165267670.1">
    <property type="nucleotide sequence ID" value="NZ_JAALLS010000008.1"/>
</dbReference>
<evidence type="ECO:0000256" key="1">
    <source>
        <dbReference type="SAM" id="MobiDB-lite"/>
    </source>
</evidence>
<evidence type="ECO:0000313" key="4">
    <source>
        <dbReference type="Proteomes" id="UP000479132"/>
    </source>
</evidence>
<feature type="compositionally biased region" description="Basic and acidic residues" evidence="1">
    <location>
        <begin position="115"/>
        <end position="124"/>
    </location>
</feature>
<keyword evidence="4" id="KW-1185">Reference proteome</keyword>
<gene>
    <name evidence="3" type="ORF">G3569_07475</name>
</gene>
<accession>A0A6M1THR3</accession>
<organism evidence="3 4">
    <name type="scientific">Fodinibius halophilus</name>
    <dbReference type="NCBI Taxonomy" id="1736908"/>
    <lineage>
        <taxon>Bacteria</taxon>
        <taxon>Pseudomonadati</taxon>
        <taxon>Balneolota</taxon>
        <taxon>Balneolia</taxon>
        <taxon>Balneolales</taxon>
        <taxon>Balneolaceae</taxon>
        <taxon>Fodinibius</taxon>
    </lineage>
</organism>
<dbReference type="InterPro" id="IPR025381">
    <property type="entry name" value="DUF4296"/>
</dbReference>